<sequence length="33" mass="3832">MIVWSFLSQVLDPDHSCQNVVSRIISYLEFCCV</sequence>
<evidence type="ECO:0000313" key="2">
    <source>
        <dbReference type="Proteomes" id="UP000018130"/>
    </source>
</evidence>
<dbReference type="EMBL" id="CAQN01000561">
    <property type="protein sequence ID" value="CCQ67230.1"/>
    <property type="molecule type" value="Genomic_DNA"/>
</dbReference>
<accession>T2JPU4</accession>
<proteinExistence type="predicted"/>
<evidence type="ECO:0000313" key="1">
    <source>
        <dbReference type="EMBL" id="CCQ67230.1"/>
    </source>
</evidence>
<gene>
    <name evidence="1" type="ORF">CWATWH0402_3752</name>
</gene>
<organism evidence="1 2">
    <name type="scientific">Crocosphaera watsonii WH 0402</name>
    <dbReference type="NCBI Taxonomy" id="1284629"/>
    <lineage>
        <taxon>Bacteria</taxon>
        <taxon>Bacillati</taxon>
        <taxon>Cyanobacteriota</taxon>
        <taxon>Cyanophyceae</taxon>
        <taxon>Oscillatoriophycideae</taxon>
        <taxon>Chroococcales</taxon>
        <taxon>Aphanothecaceae</taxon>
        <taxon>Crocosphaera</taxon>
    </lineage>
</organism>
<dbReference type="Proteomes" id="UP000018130">
    <property type="component" value="Unassembled WGS sequence"/>
</dbReference>
<dbReference type="AlphaFoldDB" id="T2JPU4"/>
<protein>
    <submittedName>
        <fullName evidence="1">Uncharacterized protein</fullName>
    </submittedName>
</protein>
<reference evidence="1 2" key="1">
    <citation type="submission" date="2013-01" db="EMBL/GenBank/DDBJ databases">
        <authorList>
            <person name="Bench S."/>
        </authorList>
    </citation>
    <scope>NUCLEOTIDE SEQUENCE [LARGE SCALE GENOMIC DNA]</scope>
    <source>
        <strain evidence="1 2">WH 0402</strain>
    </source>
</reference>
<reference evidence="1 2" key="2">
    <citation type="submission" date="2013-09" db="EMBL/GenBank/DDBJ databases">
        <title>Whole genome comparison of six Crocosphaera watsonii strains with differing phenotypes.</title>
        <authorList>
            <person name="Bench S.R."/>
            <person name="Heller P."/>
            <person name="Frank I."/>
            <person name="Arciniega M."/>
            <person name="Shilova I.N."/>
            <person name="Zehr J.P."/>
        </authorList>
    </citation>
    <scope>NUCLEOTIDE SEQUENCE [LARGE SCALE GENOMIC DNA]</scope>
    <source>
        <strain evidence="1 2">WH 0402</strain>
    </source>
</reference>
<comment type="caution">
    <text evidence="1">The sequence shown here is derived from an EMBL/GenBank/DDBJ whole genome shotgun (WGS) entry which is preliminary data.</text>
</comment>
<name>T2JPU4_CROWT</name>